<gene>
    <name evidence="2" type="ORF">IM811_001614</name>
</gene>
<feature type="region of interest" description="Disordered" evidence="1">
    <location>
        <begin position="49"/>
        <end position="98"/>
    </location>
</feature>
<reference evidence="2" key="1">
    <citation type="submission" date="2020-10" db="EMBL/GenBank/DDBJ databases">
        <title>High-Quality Genome Resource of Clonostachys rosea strain S41 by Oxford Nanopore Long-Read Sequencing.</title>
        <authorList>
            <person name="Wang H."/>
        </authorList>
    </citation>
    <scope>NUCLEOTIDE SEQUENCE</scope>
    <source>
        <strain evidence="2">S41</strain>
    </source>
</reference>
<evidence type="ECO:0000256" key="1">
    <source>
        <dbReference type="SAM" id="MobiDB-lite"/>
    </source>
</evidence>
<protein>
    <submittedName>
        <fullName evidence="2">Uncharacterized protein</fullName>
    </submittedName>
</protein>
<feature type="compositionally biased region" description="Basic and acidic residues" evidence="1">
    <location>
        <begin position="63"/>
        <end position="98"/>
    </location>
</feature>
<dbReference type="EMBL" id="JADCTT010000001">
    <property type="protein sequence ID" value="KAF9759920.1"/>
    <property type="molecule type" value="Genomic_DNA"/>
</dbReference>
<comment type="caution">
    <text evidence="2">The sequence shown here is derived from an EMBL/GenBank/DDBJ whole genome shotgun (WGS) entry which is preliminary data.</text>
</comment>
<feature type="region of interest" description="Disordered" evidence="1">
    <location>
        <begin position="121"/>
        <end position="151"/>
    </location>
</feature>
<organism evidence="2 3">
    <name type="scientific">Bionectria ochroleuca</name>
    <name type="common">Gliocladium roseum</name>
    <dbReference type="NCBI Taxonomy" id="29856"/>
    <lineage>
        <taxon>Eukaryota</taxon>
        <taxon>Fungi</taxon>
        <taxon>Dikarya</taxon>
        <taxon>Ascomycota</taxon>
        <taxon>Pezizomycotina</taxon>
        <taxon>Sordariomycetes</taxon>
        <taxon>Hypocreomycetidae</taxon>
        <taxon>Hypocreales</taxon>
        <taxon>Bionectriaceae</taxon>
        <taxon>Clonostachys</taxon>
    </lineage>
</organism>
<evidence type="ECO:0000313" key="2">
    <source>
        <dbReference type="EMBL" id="KAF9759920.1"/>
    </source>
</evidence>
<proteinExistence type="predicted"/>
<accession>A0A8H7TUJ1</accession>
<dbReference type="Proteomes" id="UP000616885">
    <property type="component" value="Unassembled WGS sequence"/>
</dbReference>
<dbReference type="AlphaFoldDB" id="A0A8H7TUJ1"/>
<feature type="compositionally biased region" description="Basic and acidic residues" evidence="1">
    <location>
        <begin position="136"/>
        <end position="151"/>
    </location>
</feature>
<name>A0A8H7TUJ1_BIOOC</name>
<evidence type="ECO:0000313" key="3">
    <source>
        <dbReference type="Proteomes" id="UP000616885"/>
    </source>
</evidence>
<sequence>MLNQAEFLDALGYSSIEEMAADYQIFKTLGSMAARQDIERTIKSICTNDRADGASVRSSETTRLTDKNKRLSDENERLSNENERLSNENERLSDENERLSDVINCLREAIRDLRSHLRQNIVPEAPKQVTTKKRQTRSESARTKRNSEEIN</sequence>